<evidence type="ECO:0000256" key="15">
    <source>
        <dbReference type="ARBA" id="ARBA00060211"/>
    </source>
</evidence>
<dbReference type="AlphaFoldDB" id="A0A1Y1LQ93"/>
<dbReference type="InterPro" id="IPR002319">
    <property type="entry name" value="Phenylalanyl-tRNA_Synthase"/>
</dbReference>
<evidence type="ECO:0000256" key="2">
    <source>
        <dbReference type="ARBA" id="ARBA00008226"/>
    </source>
</evidence>
<dbReference type="FunFam" id="3.30.70.380:FF:000002">
    <property type="entry name" value="phenylalanine--tRNA ligase, mitochondrial"/>
    <property type="match status" value="1"/>
</dbReference>
<evidence type="ECO:0000256" key="14">
    <source>
        <dbReference type="ARBA" id="ARBA00049255"/>
    </source>
</evidence>
<accession>A0A1Y1LQ93</accession>
<dbReference type="GO" id="GO:0004826">
    <property type="term" value="F:phenylalanine-tRNA ligase activity"/>
    <property type="evidence" value="ECO:0007669"/>
    <property type="project" value="UniProtKB-EC"/>
</dbReference>
<keyword evidence="9" id="KW-0809">Transit peptide</keyword>
<dbReference type="InterPro" id="IPR006195">
    <property type="entry name" value="aa-tRNA-synth_II"/>
</dbReference>
<dbReference type="Gene3D" id="3.30.930.10">
    <property type="entry name" value="Bira Bifunctional Protein, Domain 2"/>
    <property type="match status" value="1"/>
</dbReference>
<keyword evidence="12" id="KW-0030">Aminoacyl-tRNA synthetase</keyword>
<dbReference type="InterPro" id="IPR036690">
    <property type="entry name" value="Fdx_antiC-bd_sf"/>
</dbReference>
<evidence type="ECO:0000256" key="5">
    <source>
        <dbReference type="ARBA" id="ARBA00022598"/>
    </source>
</evidence>
<feature type="domain" description="Aminoacyl-transfer RNA synthetases class-II family profile" evidence="17">
    <location>
        <begin position="97"/>
        <end position="333"/>
    </location>
</feature>
<keyword evidence="6" id="KW-0547">Nucleotide-binding</keyword>
<dbReference type="GO" id="GO:0005759">
    <property type="term" value="C:mitochondrial matrix"/>
    <property type="evidence" value="ECO:0007669"/>
    <property type="project" value="UniProtKB-SubCell"/>
</dbReference>
<dbReference type="Gene3D" id="3.30.70.380">
    <property type="entry name" value="Ferrodoxin-fold anticodon-binding domain"/>
    <property type="match status" value="1"/>
</dbReference>
<comment type="catalytic activity">
    <reaction evidence="14">
        <text>tRNA(Phe) + L-phenylalanine + ATP = L-phenylalanyl-tRNA(Phe) + AMP + diphosphate + H(+)</text>
        <dbReference type="Rhea" id="RHEA:19413"/>
        <dbReference type="Rhea" id="RHEA-COMP:9668"/>
        <dbReference type="Rhea" id="RHEA-COMP:9699"/>
        <dbReference type="ChEBI" id="CHEBI:15378"/>
        <dbReference type="ChEBI" id="CHEBI:30616"/>
        <dbReference type="ChEBI" id="CHEBI:33019"/>
        <dbReference type="ChEBI" id="CHEBI:58095"/>
        <dbReference type="ChEBI" id="CHEBI:78442"/>
        <dbReference type="ChEBI" id="CHEBI:78531"/>
        <dbReference type="ChEBI" id="CHEBI:456215"/>
        <dbReference type="EC" id="6.1.1.20"/>
    </reaction>
</comment>
<proteinExistence type="inferred from homology"/>
<evidence type="ECO:0000256" key="8">
    <source>
        <dbReference type="ARBA" id="ARBA00022917"/>
    </source>
</evidence>
<comment type="similarity">
    <text evidence="2">Belongs to the class-II aminoacyl-tRNA synthetase family.</text>
</comment>
<dbReference type="PROSITE" id="PS50862">
    <property type="entry name" value="AA_TRNA_LIGASE_II"/>
    <property type="match status" value="1"/>
</dbReference>
<keyword evidence="5" id="KW-0436">Ligase</keyword>
<dbReference type="InterPro" id="IPR005121">
    <property type="entry name" value="Fdx_antiC-bd"/>
</dbReference>
<dbReference type="GO" id="GO:0000049">
    <property type="term" value="F:tRNA binding"/>
    <property type="evidence" value="ECO:0007669"/>
    <property type="project" value="InterPro"/>
</dbReference>
<keyword evidence="8" id="KW-0648">Protein biosynthesis</keyword>
<evidence type="ECO:0000256" key="1">
    <source>
        <dbReference type="ARBA" id="ARBA00004305"/>
    </source>
</evidence>
<dbReference type="GO" id="GO:0006432">
    <property type="term" value="P:phenylalanyl-tRNA aminoacylation"/>
    <property type="evidence" value="ECO:0007669"/>
    <property type="project" value="InterPro"/>
</dbReference>
<keyword evidence="11" id="KW-0496">Mitochondrion</keyword>
<dbReference type="EMBL" id="GEZM01049838">
    <property type="protein sequence ID" value="JAV75813.1"/>
    <property type="molecule type" value="Transcribed_RNA"/>
</dbReference>
<dbReference type="SUPFAM" id="SSF54991">
    <property type="entry name" value="Anticodon-binding domain of PheRS"/>
    <property type="match status" value="1"/>
</dbReference>
<sequence>MISNIVRIPRKLLKNFRWSSTSAKPQLTETIAINSKTFKRDDYTNITDKIASLTQKNLHLIQNHPISLVRQRIVNYFYKSFLNSRRNPLFSVYDNLSPIVTLTQNFDSLLIPEDHPSRSKSDCYYINREYLLRAHTTAHQSELIKAGLDNFLIVGDVYRRDEIDSKHYPVFHQLDAVRLKTKDQLFSSESDLKLFDCDDTACIPGGPSKQRCHTLEAFKLMEHELKTTLVGLAKELFGNQVQYRWVDTTFPFTQPSWELEVYHNNEWLEILGCGIMVQSLLTNIGVDNRIGWAFGLGLERIAMCLYSIPDIRLFWSTDSGFLNQFKNDNLKTPIVYKPISQYPQCIHDISFWLPEEDSLFCSNDFYDLVRNIAGDLAEQVLLVDQFTHSKSKKKSHCYRIIYRHMERTLTNAEVNKIHQHVEHAARDQLGVTIR</sequence>
<evidence type="ECO:0000259" key="17">
    <source>
        <dbReference type="PROSITE" id="PS50862"/>
    </source>
</evidence>
<evidence type="ECO:0000256" key="4">
    <source>
        <dbReference type="ARBA" id="ARBA00012814"/>
    </source>
</evidence>
<evidence type="ECO:0000313" key="19">
    <source>
        <dbReference type="EMBL" id="JAV75813.1"/>
    </source>
</evidence>
<evidence type="ECO:0000256" key="16">
    <source>
        <dbReference type="ARBA" id="ARBA00073229"/>
    </source>
</evidence>
<dbReference type="PANTHER" id="PTHR11538:SF41">
    <property type="entry name" value="PHENYLALANINE--TRNA LIGASE, MITOCHONDRIAL"/>
    <property type="match status" value="1"/>
</dbReference>
<evidence type="ECO:0000256" key="11">
    <source>
        <dbReference type="ARBA" id="ARBA00023128"/>
    </source>
</evidence>
<dbReference type="PROSITE" id="PS51447">
    <property type="entry name" value="FDX_ACB"/>
    <property type="match status" value="1"/>
</dbReference>
<keyword evidence="7" id="KW-0067">ATP-binding</keyword>
<comment type="subunit">
    <text evidence="3">Monomer.</text>
</comment>
<dbReference type="PANTHER" id="PTHR11538">
    <property type="entry name" value="PHENYLALANYL-TRNA SYNTHETASE"/>
    <property type="match status" value="1"/>
</dbReference>
<organism evidence="19">
    <name type="scientific">Photinus pyralis</name>
    <name type="common">Common eastern firefly</name>
    <name type="synonym">Lampyris pyralis</name>
    <dbReference type="NCBI Taxonomy" id="7054"/>
    <lineage>
        <taxon>Eukaryota</taxon>
        <taxon>Metazoa</taxon>
        <taxon>Ecdysozoa</taxon>
        <taxon>Arthropoda</taxon>
        <taxon>Hexapoda</taxon>
        <taxon>Insecta</taxon>
        <taxon>Pterygota</taxon>
        <taxon>Neoptera</taxon>
        <taxon>Endopterygota</taxon>
        <taxon>Coleoptera</taxon>
        <taxon>Polyphaga</taxon>
        <taxon>Elateriformia</taxon>
        <taxon>Elateroidea</taxon>
        <taxon>Lampyridae</taxon>
        <taxon>Lampyrinae</taxon>
        <taxon>Photinus</taxon>
    </lineage>
</organism>
<dbReference type="SUPFAM" id="SSF55681">
    <property type="entry name" value="Class II aaRS and biotin synthetases"/>
    <property type="match status" value="1"/>
</dbReference>
<protein>
    <recommendedName>
        <fullName evidence="16">Phenylalanine--tRNA ligase, mitochondrial</fullName>
        <ecNumber evidence="4">6.1.1.20</ecNumber>
    </recommendedName>
    <alternativeName>
        <fullName evidence="13">Phenylalanyl-tRNA synthetase</fullName>
    </alternativeName>
</protein>
<name>A0A1Y1LQ93_PHOPY</name>
<evidence type="ECO:0000256" key="9">
    <source>
        <dbReference type="ARBA" id="ARBA00022946"/>
    </source>
</evidence>
<comment type="function">
    <text evidence="15">Is responsible for the charging of tRNA(Phe) with phenylalanine in mitochondrial translation. To a lesser extent, also catalyzes direct attachment of m-Tyr (an oxidized version of Phe) to tRNA(Phe), thereby opening the way for delivery of the misacylated tRNA to the ribosome and incorporation of ROS-damaged amino acid into proteins.</text>
</comment>
<evidence type="ECO:0000256" key="12">
    <source>
        <dbReference type="ARBA" id="ARBA00023146"/>
    </source>
</evidence>
<reference evidence="19" key="1">
    <citation type="journal article" date="2016" name="Sci. Rep.">
        <title>Molecular characterization of firefly nuptial gifts: a multi-omics approach sheds light on postcopulatory sexual selection.</title>
        <authorList>
            <person name="Al-Wathiqui N."/>
            <person name="Fallon T.R."/>
            <person name="South A."/>
            <person name="Weng J.K."/>
            <person name="Lewis S.M."/>
        </authorList>
    </citation>
    <scope>NUCLEOTIDE SEQUENCE</scope>
</reference>
<keyword evidence="10" id="KW-0007">Acetylation</keyword>
<dbReference type="Pfam" id="PF03147">
    <property type="entry name" value="FDX-ACB"/>
    <property type="match status" value="1"/>
</dbReference>
<comment type="subcellular location">
    <subcellularLocation>
        <location evidence="1">Mitochondrion matrix</location>
    </subcellularLocation>
</comment>
<dbReference type="FunFam" id="3.30.930.10:FF:000041">
    <property type="entry name" value="Phenylalanyl-tRNA synthetase 2, mitochondrial"/>
    <property type="match status" value="1"/>
</dbReference>
<dbReference type="SMART" id="SM00896">
    <property type="entry name" value="FDX-ACB"/>
    <property type="match status" value="1"/>
</dbReference>
<evidence type="ECO:0000256" key="6">
    <source>
        <dbReference type="ARBA" id="ARBA00022741"/>
    </source>
</evidence>
<evidence type="ECO:0000256" key="10">
    <source>
        <dbReference type="ARBA" id="ARBA00022990"/>
    </source>
</evidence>
<dbReference type="GO" id="GO:0005524">
    <property type="term" value="F:ATP binding"/>
    <property type="evidence" value="ECO:0007669"/>
    <property type="project" value="UniProtKB-KW"/>
</dbReference>
<dbReference type="InterPro" id="IPR004530">
    <property type="entry name" value="Phe-tRNA-synth_IIc_mito"/>
</dbReference>
<dbReference type="Pfam" id="PF01409">
    <property type="entry name" value="tRNA-synt_2d"/>
    <property type="match status" value="2"/>
</dbReference>
<evidence type="ECO:0000259" key="18">
    <source>
        <dbReference type="PROSITE" id="PS51447"/>
    </source>
</evidence>
<dbReference type="NCBIfam" id="TIGR00469">
    <property type="entry name" value="pheS_mito"/>
    <property type="match status" value="1"/>
</dbReference>
<dbReference type="InterPro" id="IPR045864">
    <property type="entry name" value="aa-tRNA-synth_II/BPL/LPL"/>
</dbReference>
<dbReference type="CDD" id="cd00496">
    <property type="entry name" value="PheRS_alpha_core"/>
    <property type="match status" value="1"/>
</dbReference>
<evidence type="ECO:0000256" key="7">
    <source>
        <dbReference type="ARBA" id="ARBA00022840"/>
    </source>
</evidence>
<evidence type="ECO:0000256" key="3">
    <source>
        <dbReference type="ARBA" id="ARBA00011245"/>
    </source>
</evidence>
<feature type="domain" description="FDX-ACB" evidence="18">
    <location>
        <begin position="340"/>
        <end position="434"/>
    </location>
</feature>
<dbReference type="EC" id="6.1.1.20" evidence="4"/>
<evidence type="ECO:0000256" key="13">
    <source>
        <dbReference type="ARBA" id="ARBA00031194"/>
    </source>
</evidence>